<evidence type="ECO:0000256" key="1">
    <source>
        <dbReference type="SAM" id="MobiDB-lite"/>
    </source>
</evidence>
<dbReference type="EMBL" id="GGFJ01011785">
    <property type="protein sequence ID" value="MBW60926.1"/>
    <property type="molecule type" value="Transcribed_RNA"/>
</dbReference>
<reference evidence="3" key="1">
    <citation type="submission" date="2018-01" db="EMBL/GenBank/DDBJ databases">
        <title>An insight into the sialome of Amazonian anophelines.</title>
        <authorList>
            <person name="Ribeiro J.M."/>
            <person name="Scarpassa V."/>
            <person name="Calvo E."/>
        </authorList>
    </citation>
    <scope>NUCLEOTIDE SEQUENCE</scope>
    <source>
        <tissue evidence="3">Salivary glands</tissue>
    </source>
</reference>
<feature type="chain" id="PRO_5014941222" evidence="2">
    <location>
        <begin position="24"/>
        <end position="143"/>
    </location>
</feature>
<sequence>MNSQTHTHRFSPALALFLSLALSLSLCTTVDDRLFRSYTEGKDSRLRGSRKRDRSLAYDRHASPERTFAMLFYVHLSTAFATRRRKLSPTRSSLHTTRHRRRQSPQSSRKQLVSLLLYTIYTCFPSRNSVQFVLTSLARGPFL</sequence>
<feature type="region of interest" description="Disordered" evidence="1">
    <location>
        <begin position="87"/>
        <end position="108"/>
    </location>
</feature>
<protein>
    <submittedName>
        <fullName evidence="3">Putative secreted protein</fullName>
    </submittedName>
</protein>
<accession>A0A2M4C6D7</accession>
<evidence type="ECO:0000256" key="2">
    <source>
        <dbReference type="SAM" id="SignalP"/>
    </source>
</evidence>
<proteinExistence type="predicted"/>
<name>A0A2M4C6D7_9DIPT</name>
<dbReference type="AlphaFoldDB" id="A0A2M4C6D7"/>
<organism evidence="3">
    <name type="scientific">Anopheles marajoara</name>
    <dbReference type="NCBI Taxonomy" id="58244"/>
    <lineage>
        <taxon>Eukaryota</taxon>
        <taxon>Metazoa</taxon>
        <taxon>Ecdysozoa</taxon>
        <taxon>Arthropoda</taxon>
        <taxon>Hexapoda</taxon>
        <taxon>Insecta</taxon>
        <taxon>Pterygota</taxon>
        <taxon>Neoptera</taxon>
        <taxon>Endopterygota</taxon>
        <taxon>Diptera</taxon>
        <taxon>Nematocera</taxon>
        <taxon>Culicoidea</taxon>
        <taxon>Culicidae</taxon>
        <taxon>Anophelinae</taxon>
        <taxon>Anopheles</taxon>
    </lineage>
</organism>
<keyword evidence="2" id="KW-0732">Signal</keyword>
<feature type="signal peptide" evidence="2">
    <location>
        <begin position="1"/>
        <end position="23"/>
    </location>
</feature>
<evidence type="ECO:0000313" key="3">
    <source>
        <dbReference type="EMBL" id="MBW60926.1"/>
    </source>
</evidence>